<dbReference type="Proteomes" id="UP001156905">
    <property type="component" value="Unassembled WGS sequence"/>
</dbReference>
<dbReference type="PANTHER" id="PTHR33202">
    <property type="entry name" value="ZINC UPTAKE REGULATION PROTEIN"/>
    <property type="match status" value="1"/>
</dbReference>
<proteinExistence type="predicted"/>
<evidence type="ECO:0008006" key="3">
    <source>
        <dbReference type="Google" id="ProtNLM"/>
    </source>
</evidence>
<gene>
    <name evidence="1" type="ORF">GCM10007857_67670</name>
</gene>
<dbReference type="InterPro" id="IPR036390">
    <property type="entry name" value="WH_DNA-bd_sf"/>
</dbReference>
<keyword evidence="2" id="KW-1185">Reference proteome</keyword>
<dbReference type="EMBL" id="BSOW01000030">
    <property type="protein sequence ID" value="GLR90053.1"/>
    <property type="molecule type" value="Genomic_DNA"/>
</dbReference>
<accession>A0ABQ6BCZ4</accession>
<dbReference type="PANTHER" id="PTHR33202:SF7">
    <property type="entry name" value="FERRIC UPTAKE REGULATION PROTEIN"/>
    <property type="match status" value="1"/>
</dbReference>
<dbReference type="SUPFAM" id="SSF46785">
    <property type="entry name" value="Winged helix' DNA-binding domain"/>
    <property type="match status" value="1"/>
</dbReference>
<sequence>MRPTRQRVLLAQLLFARGDRHVTAEILFNEAIEANIELSIATIYNTLTRFTKAGLLRRIMPNRSRLFFDTDTSIHPHLYLVDEGILINIPEKLLFAQTPRALPGHEISRLDVIVYIRRRAADI</sequence>
<dbReference type="InterPro" id="IPR036388">
    <property type="entry name" value="WH-like_DNA-bd_sf"/>
</dbReference>
<evidence type="ECO:0000313" key="2">
    <source>
        <dbReference type="Proteomes" id="UP001156905"/>
    </source>
</evidence>
<protein>
    <recommendedName>
        <fullName evidence="3">Ferric uptake regulation protein</fullName>
    </recommendedName>
</protein>
<dbReference type="InterPro" id="IPR002481">
    <property type="entry name" value="FUR"/>
</dbReference>
<organism evidence="1 2">
    <name type="scientific">Bradyrhizobium iriomotense</name>
    <dbReference type="NCBI Taxonomy" id="441950"/>
    <lineage>
        <taxon>Bacteria</taxon>
        <taxon>Pseudomonadati</taxon>
        <taxon>Pseudomonadota</taxon>
        <taxon>Alphaproteobacteria</taxon>
        <taxon>Hyphomicrobiales</taxon>
        <taxon>Nitrobacteraceae</taxon>
        <taxon>Bradyrhizobium</taxon>
    </lineage>
</organism>
<dbReference type="Gene3D" id="1.10.10.10">
    <property type="entry name" value="Winged helix-like DNA-binding domain superfamily/Winged helix DNA-binding domain"/>
    <property type="match status" value="1"/>
</dbReference>
<reference evidence="2" key="1">
    <citation type="journal article" date="2019" name="Int. J. Syst. Evol. Microbiol.">
        <title>The Global Catalogue of Microorganisms (GCM) 10K type strain sequencing project: providing services to taxonomists for standard genome sequencing and annotation.</title>
        <authorList>
            <consortium name="The Broad Institute Genomics Platform"/>
            <consortium name="The Broad Institute Genome Sequencing Center for Infectious Disease"/>
            <person name="Wu L."/>
            <person name="Ma J."/>
        </authorList>
    </citation>
    <scope>NUCLEOTIDE SEQUENCE [LARGE SCALE GENOMIC DNA]</scope>
    <source>
        <strain evidence="2">NBRC 102520</strain>
    </source>
</reference>
<comment type="caution">
    <text evidence="1">The sequence shown here is derived from an EMBL/GenBank/DDBJ whole genome shotgun (WGS) entry which is preliminary data.</text>
</comment>
<evidence type="ECO:0000313" key="1">
    <source>
        <dbReference type="EMBL" id="GLR90053.1"/>
    </source>
</evidence>
<name>A0ABQ6BCZ4_9BRAD</name>
<dbReference type="Pfam" id="PF01475">
    <property type="entry name" value="FUR"/>
    <property type="match status" value="1"/>
</dbReference>